<dbReference type="PANTHER" id="PTHR35332:SF2">
    <property type="entry name" value="REGULATION OF ENOLASE PROTEIN 1"/>
    <property type="match status" value="1"/>
</dbReference>
<keyword evidence="2" id="KW-1185">Reference proteome</keyword>
<evidence type="ECO:0000313" key="2">
    <source>
        <dbReference type="Proteomes" id="UP000225706"/>
    </source>
</evidence>
<dbReference type="OrthoDB" id="42525at2759"/>
<name>A0A2B4RY31_STYPI</name>
<evidence type="ECO:0000313" key="1">
    <source>
        <dbReference type="EMBL" id="PFX21460.1"/>
    </source>
</evidence>
<accession>A0A2B4RY31</accession>
<sequence length="217" mass="24693">MAALGDHFSLSLDFSSEKLGPDFLWYNPPQHYKLRCNGDTGLKVFSKEQTDFWKRTYYNPQIIKDDGHLLHLVVKQMNSVIETSFELKALNQFDQAGIMVRVDGDHWIKTGLEYVDGQCCMSCVVTNKWSDWSTQSWNSNKLALRVHKINDDYVIESKLPDGSPDDWKFVRIAHLESGGNAVKIGLYCCSPTKEGMSVVFDLLSIKHSDGTFHHKAS</sequence>
<gene>
    <name evidence="1" type="primary">REE1</name>
    <name evidence="1" type="ORF">AWC38_SpisGene14056</name>
</gene>
<dbReference type="AlphaFoldDB" id="A0A2B4RY31"/>
<dbReference type="Proteomes" id="UP000225706">
    <property type="component" value="Unassembled WGS sequence"/>
</dbReference>
<dbReference type="Pfam" id="PF07081">
    <property type="entry name" value="DUF1349"/>
    <property type="match status" value="1"/>
</dbReference>
<dbReference type="Gene3D" id="2.60.120.200">
    <property type="match status" value="1"/>
</dbReference>
<protein>
    <submittedName>
        <fullName evidence="1">Regulation of enolase protein 1</fullName>
    </submittedName>
</protein>
<dbReference type="InterPro" id="IPR013320">
    <property type="entry name" value="ConA-like_dom_sf"/>
</dbReference>
<dbReference type="InterPro" id="IPR009784">
    <property type="entry name" value="DUF1349"/>
</dbReference>
<dbReference type="SUPFAM" id="SSF49899">
    <property type="entry name" value="Concanavalin A-like lectins/glucanases"/>
    <property type="match status" value="1"/>
</dbReference>
<dbReference type="PANTHER" id="PTHR35332">
    <property type="entry name" value="REGULATION OF ENOLASE PROTEIN 1"/>
    <property type="match status" value="1"/>
</dbReference>
<dbReference type="EMBL" id="LSMT01000276">
    <property type="protein sequence ID" value="PFX21460.1"/>
    <property type="molecule type" value="Genomic_DNA"/>
</dbReference>
<organism evidence="1 2">
    <name type="scientific">Stylophora pistillata</name>
    <name type="common">Smooth cauliflower coral</name>
    <dbReference type="NCBI Taxonomy" id="50429"/>
    <lineage>
        <taxon>Eukaryota</taxon>
        <taxon>Metazoa</taxon>
        <taxon>Cnidaria</taxon>
        <taxon>Anthozoa</taxon>
        <taxon>Hexacorallia</taxon>
        <taxon>Scleractinia</taxon>
        <taxon>Astrocoeniina</taxon>
        <taxon>Pocilloporidae</taxon>
        <taxon>Stylophora</taxon>
    </lineage>
</organism>
<proteinExistence type="predicted"/>
<reference evidence="2" key="1">
    <citation type="journal article" date="2017" name="bioRxiv">
        <title>Comparative analysis of the genomes of Stylophora pistillata and Acropora digitifera provides evidence for extensive differences between species of corals.</title>
        <authorList>
            <person name="Voolstra C.R."/>
            <person name="Li Y."/>
            <person name="Liew Y.J."/>
            <person name="Baumgarten S."/>
            <person name="Zoccola D."/>
            <person name="Flot J.-F."/>
            <person name="Tambutte S."/>
            <person name="Allemand D."/>
            <person name="Aranda M."/>
        </authorList>
    </citation>
    <scope>NUCLEOTIDE SEQUENCE [LARGE SCALE GENOMIC DNA]</scope>
</reference>
<comment type="caution">
    <text evidence="1">The sequence shown here is derived from an EMBL/GenBank/DDBJ whole genome shotgun (WGS) entry which is preliminary data.</text>
</comment>